<organism evidence="4 5">
    <name type="scientific">Saccoglossus kowalevskii</name>
    <name type="common">Acorn worm</name>
    <dbReference type="NCBI Taxonomy" id="10224"/>
    <lineage>
        <taxon>Eukaryota</taxon>
        <taxon>Metazoa</taxon>
        <taxon>Hemichordata</taxon>
        <taxon>Enteropneusta</taxon>
        <taxon>Harrimaniidae</taxon>
        <taxon>Saccoglossus</taxon>
    </lineage>
</organism>
<dbReference type="SUPFAM" id="SSF63707">
    <property type="entry name" value="Ganglioside M2 (gm2) activator"/>
    <property type="match status" value="1"/>
</dbReference>
<dbReference type="Gene3D" id="2.70.220.10">
    <property type="entry name" value="Ganglioside GM2 activator"/>
    <property type="match status" value="1"/>
</dbReference>
<dbReference type="PANTHER" id="PTHR17357">
    <property type="entry name" value="GM2 GANGLIOSIDE ACTIVATOR PROTEIN"/>
    <property type="match status" value="1"/>
</dbReference>
<feature type="signal peptide" evidence="2">
    <location>
        <begin position="1"/>
        <end position="24"/>
    </location>
</feature>
<evidence type="ECO:0000259" key="3">
    <source>
        <dbReference type="SMART" id="SM00737"/>
    </source>
</evidence>
<dbReference type="InterPro" id="IPR036846">
    <property type="entry name" value="GM2-AP_sf"/>
</dbReference>
<keyword evidence="4" id="KW-1185">Reference proteome</keyword>
<accession>A0ABM0GP74</accession>
<dbReference type="RefSeq" id="XP_002734286.2">
    <property type="nucleotide sequence ID" value="XM_002734240.2"/>
</dbReference>
<dbReference type="InterPro" id="IPR003172">
    <property type="entry name" value="ML_dom"/>
</dbReference>
<reference evidence="5" key="1">
    <citation type="submission" date="2025-08" db="UniProtKB">
        <authorList>
            <consortium name="RefSeq"/>
        </authorList>
    </citation>
    <scope>IDENTIFICATION</scope>
    <source>
        <tissue evidence="5">Testes</tissue>
    </source>
</reference>
<dbReference type="Pfam" id="PF02221">
    <property type="entry name" value="E1_DerP2_DerF2"/>
    <property type="match status" value="1"/>
</dbReference>
<feature type="chain" id="PRO_5046059334" evidence="2">
    <location>
        <begin position="25"/>
        <end position="216"/>
    </location>
</feature>
<sequence length="216" mass="23488">MAPKVNVFVVAALVCFFTVSLIDAHPRGESIEMKLLKDLLSIPQKTSTKLRFNATNVGMSWKNCGSQSDPIRANVSLMPDPVPVPGKVTAAFDAIFDVNVLPPLKVVLEIKKEVAGIWVPIPCIDNVGSCTYDDICSLIPIPPTEPCPPPFSTYKIPCTCPFPKGTYKLPSSDIEIPEIPNIPEWLTNGEYQATATLSNQGKRLACYTAQLSIKAD</sequence>
<evidence type="ECO:0000313" key="5">
    <source>
        <dbReference type="RefSeq" id="XP_002734286.2"/>
    </source>
</evidence>
<name>A0ABM0GP74_SACKO</name>
<dbReference type="SMART" id="SM00737">
    <property type="entry name" value="ML"/>
    <property type="match status" value="1"/>
</dbReference>
<evidence type="ECO:0000256" key="2">
    <source>
        <dbReference type="SAM" id="SignalP"/>
    </source>
</evidence>
<evidence type="ECO:0000256" key="1">
    <source>
        <dbReference type="ARBA" id="ARBA00022729"/>
    </source>
</evidence>
<evidence type="ECO:0000313" key="4">
    <source>
        <dbReference type="Proteomes" id="UP000694865"/>
    </source>
</evidence>
<protein>
    <submittedName>
        <fullName evidence="5">Ganglioside GM2 activator-like</fullName>
    </submittedName>
</protein>
<proteinExistence type="predicted"/>
<dbReference type="Proteomes" id="UP000694865">
    <property type="component" value="Unplaced"/>
</dbReference>
<feature type="domain" description="MD-2-related lipid-recognition" evidence="3">
    <location>
        <begin position="61"/>
        <end position="211"/>
    </location>
</feature>
<gene>
    <name evidence="5" type="primary">LOC100377419</name>
</gene>
<dbReference type="PANTHER" id="PTHR17357:SF0">
    <property type="entry name" value="GANGLIOSIDE GM2 ACTIVATOR"/>
    <property type="match status" value="1"/>
</dbReference>
<dbReference type="InterPro" id="IPR028996">
    <property type="entry name" value="GM2-AP"/>
</dbReference>
<keyword evidence="1 2" id="KW-0732">Signal</keyword>
<dbReference type="GeneID" id="100377419"/>